<dbReference type="PANTHER" id="PTHR43464:SF19">
    <property type="entry name" value="UBIQUINONE BIOSYNTHESIS O-METHYLTRANSFERASE, MITOCHONDRIAL"/>
    <property type="match status" value="1"/>
</dbReference>
<keyword evidence="2 5" id="KW-0808">Transferase</keyword>
<dbReference type="HOGENOM" id="CLU_092062_0_0_4"/>
<dbReference type="GO" id="GO:0008757">
    <property type="term" value="F:S-adenosylmethionine-dependent methyltransferase activity"/>
    <property type="evidence" value="ECO:0007669"/>
    <property type="project" value="InterPro"/>
</dbReference>
<proteinExistence type="predicted"/>
<dbReference type="InterPro" id="IPR013216">
    <property type="entry name" value="Methyltransf_11"/>
</dbReference>
<reference evidence="5 6" key="1">
    <citation type="journal article" date="2011" name="J. Bacteriol.">
        <title>Complete genome sequence of Burkholderia gladioli BSR3.</title>
        <authorList>
            <person name="Seo Y.S."/>
            <person name="Lim J."/>
            <person name="Choi B.S."/>
            <person name="Kim H."/>
            <person name="Goo E."/>
            <person name="Lee B."/>
            <person name="Lim J.S."/>
            <person name="Choi I.Y."/>
            <person name="Moon J.S."/>
            <person name="Kim J."/>
            <person name="Hwang I."/>
        </authorList>
    </citation>
    <scope>NUCLEOTIDE SEQUENCE [LARGE SCALE GENOMIC DNA]</scope>
    <source>
        <strain evidence="5 6">BSR3</strain>
    </source>
</reference>
<accession>F2L9U6</accession>
<sequence>MSIDVPGTEGYGKHADVLANDWRKISFEDCHRQVLHLIPKAPSRILDVGAGIGRDAAALALMGHAVVAVEPVDELRAAATNFYPASSVVWLDDSLPDLCLLAERTNTFDVVMATAVWMHLDLSLRHGPFPAGRRMFDVSAEDTIRLAEAHRLQLLLNVRSGSVQQANRDKGIVWTRLAFMK</sequence>
<dbReference type="PANTHER" id="PTHR43464">
    <property type="entry name" value="METHYLTRANSFERASE"/>
    <property type="match status" value="1"/>
</dbReference>
<dbReference type="Pfam" id="PF08241">
    <property type="entry name" value="Methyltransf_11"/>
    <property type="match status" value="1"/>
</dbReference>
<keyword evidence="6" id="KW-1185">Reference proteome</keyword>
<dbReference type="KEGG" id="bgd:bgla_1g14200"/>
<dbReference type="eggNOG" id="COG0500">
    <property type="taxonomic scope" value="Bacteria"/>
</dbReference>
<evidence type="ECO:0000256" key="1">
    <source>
        <dbReference type="ARBA" id="ARBA00022603"/>
    </source>
</evidence>
<protein>
    <submittedName>
        <fullName evidence="5">Methyltransferase type 11</fullName>
    </submittedName>
</protein>
<evidence type="ECO:0000256" key="2">
    <source>
        <dbReference type="ARBA" id="ARBA00022679"/>
    </source>
</evidence>
<feature type="domain" description="Methyltransferase type 11" evidence="4">
    <location>
        <begin position="46"/>
        <end position="121"/>
    </location>
</feature>
<evidence type="ECO:0000256" key="3">
    <source>
        <dbReference type="ARBA" id="ARBA00022691"/>
    </source>
</evidence>
<dbReference type="Gene3D" id="3.40.50.150">
    <property type="entry name" value="Vaccinia Virus protein VP39"/>
    <property type="match status" value="1"/>
</dbReference>
<dbReference type="STRING" id="999541.bgla_1g14200"/>
<evidence type="ECO:0000313" key="6">
    <source>
        <dbReference type="Proteomes" id="UP000008316"/>
    </source>
</evidence>
<dbReference type="AlphaFoldDB" id="F2L9U6"/>
<dbReference type="EMBL" id="CP002599">
    <property type="protein sequence ID" value="AEA60093.1"/>
    <property type="molecule type" value="Genomic_DNA"/>
</dbReference>
<dbReference type="SUPFAM" id="SSF53335">
    <property type="entry name" value="S-adenosyl-L-methionine-dependent methyltransferases"/>
    <property type="match status" value="1"/>
</dbReference>
<dbReference type="Proteomes" id="UP000008316">
    <property type="component" value="Chromosome 1"/>
</dbReference>
<organism evidence="5 6">
    <name type="scientific">Burkholderia gladioli (strain BSR3)</name>
    <dbReference type="NCBI Taxonomy" id="999541"/>
    <lineage>
        <taxon>Bacteria</taxon>
        <taxon>Pseudomonadati</taxon>
        <taxon>Pseudomonadota</taxon>
        <taxon>Betaproteobacteria</taxon>
        <taxon>Burkholderiales</taxon>
        <taxon>Burkholderiaceae</taxon>
        <taxon>Burkholderia</taxon>
    </lineage>
</organism>
<keyword evidence="1 5" id="KW-0489">Methyltransferase</keyword>
<dbReference type="InterPro" id="IPR029063">
    <property type="entry name" value="SAM-dependent_MTases_sf"/>
</dbReference>
<evidence type="ECO:0000259" key="4">
    <source>
        <dbReference type="Pfam" id="PF08241"/>
    </source>
</evidence>
<gene>
    <name evidence="5" type="ordered locus">bgla_1g14200</name>
</gene>
<evidence type="ECO:0000313" key="5">
    <source>
        <dbReference type="EMBL" id="AEA60093.1"/>
    </source>
</evidence>
<dbReference type="GO" id="GO:0032259">
    <property type="term" value="P:methylation"/>
    <property type="evidence" value="ECO:0007669"/>
    <property type="project" value="UniProtKB-KW"/>
</dbReference>
<keyword evidence="3" id="KW-0949">S-adenosyl-L-methionine</keyword>
<dbReference type="RefSeq" id="WP_013697438.1">
    <property type="nucleotide sequence ID" value="NC_015381.1"/>
</dbReference>
<name>F2L9U6_BURGS</name>